<comment type="caution">
    <text evidence="1">The sequence shown here is derived from an EMBL/GenBank/DDBJ whole genome shotgun (WGS) entry which is preliminary data.</text>
</comment>
<evidence type="ECO:0000313" key="1">
    <source>
        <dbReference type="EMBL" id="MBA8944469.1"/>
    </source>
</evidence>
<name>A0AA40SDL9_9ACTN</name>
<dbReference type="AlphaFoldDB" id="A0AA40SDL9"/>
<evidence type="ECO:0000313" key="2">
    <source>
        <dbReference type="Proteomes" id="UP000530412"/>
    </source>
</evidence>
<sequence length="198" mass="21934">MRFSPTLRFGEVLVVLEGPARVRWKQPAPPRAGHWTPTGIWPDEGQLAMVREHLENGGPLLVLLDEARNPVPMLREEWQAAPCRLIEDLTGPCPGDLLDDEVVEVRLPFLDWLPAAHRDRAARFLADSDTALSRTPLALLPPLMVEKKHDGVPPSPRFARRLVPNALTAGRLTAAVEHLFATGPQECTARSHPGDVIR</sequence>
<proteinExistence type="predicted"/>
<dbReference type="RefSeq" id="WP_220510963.1">
    <property type="nucleotide sequence ID" value="NZ_BMSU01000006.1"/>
</dbReference>
<accession>A0AA40SDL9</accession>
<dbReference type="EMBL" id="JACJIE010000005">
    <property type="protein sequence ID" value="MBA8944469.1"/>
    <property type="molecule type" value="Genomic_DNA"/>
</dbReference>
<reference evidence="1 2" key="1">
    <citation type="submission" date="2020-08" db="EMBL/GenBank/DDBJ databases">
        <title>Genomic Encyclopedia of Type Strains, Phase III (KMG-III): the genomes of soil and plant-associated and newly described type strains.</title>
        <authorList>
            <person name="Whitman W."/>
        </authorList>
    </citation>
    <scope>NUCLEOTIDE SEQUENCE [LARGE SCALE GENOMIC DNA]</scope>
    <source>
        <strain evidence="1 2">CECT 3271</strain>
    </source>
</reference>
<dbReference type="Proteomes" id="UP000530412">
    <property type="component" value="Unassembled WGS sequence"/>
</dbReference>
<organism evidence="1 2">
    <name type="scientific">Streptomyces calvus</name>
    <dbReference type="NCBI Taxonomy" id="67282"/>
    <lineage>
        <taxon>Bacteria</taxon>
        <taxon>Bacillati</taxon>
        <taxon>Actinomycetota</taxon>
        <taxon>Actinomycetes</taxon>
        <taxon>Kitasatosporales</taxon>
        <taxon>Streptomycetaceae</taxon>
        <taxon>Streptomyces</taxon>
    </lineage>
</organism>
<gene>
    <name evidence="1" type="ORF">FHS33_002907</name>
</gene>
<protein>
    <submittedName>
        <fullName evidence="1">Uncharacterized protein</fullName>
    </submittedName>
</protein>